<dbReference type="InterPro" id="IPR006921">
    <property type="entry name" value="Interferon-rel_develop_reg_C"/>
</dbReference>
<evidence type="ECO:0000259" key="4">
    <source>
        <dbReference type="Pfam" id="PF05004"/>
    </source>
</evidence>
<dbReference type="InterPro" id="IPR016024">
    <property type="entry name" value="ARM-type_fold"/>
</dbReference>
<dbReference type="Pfam" id="PF05004">
    <property type="entry name" value="IFRD"/>
    <property type="match status" value="1"/>
</dbReference>
<dbReference type="GeneID" id="108563062"/>
<evidence type="ECO:0000313" key="6">
    <source>
        <dbReference type="RefSeq" id="XP_017777113.1"/>
    </source>
</evidence>
<proteinExistence type="inferred from homology"/>
<protein>
    <submittedName>
        <fullName evidence="6">Interferon-related developmental regulator 2</fullName>
    </submittedName>
</protein>
<dbReference type="SUPFAM" id="SSF48371">
    <property type="entry name" value="ARM repeat"/>
    <property type="match status" value="1"/>
</dbReference>
<evidence type="ECO:0000256" key="2">
    <source>
        <dbReference type="SAM" id="MobiDB-lite"/>
    </source>
</evidence>
<comment type="similarity">
    <text evidence="1">Belongs to the IFRD family.</text>
</comment>
<dbReference type="Proteomes" id="UP000695000">
    <property type="component" value="Unplaced"/>
</dbReference>
<dbReference type="PANTHER" id="PTHR12354:SF1">
    <property type="entry name" value="INTERFERON-RELATED DEVELOPMENTAL REGULATOR 1"/>
    <property type="match status" value="1"/>
</dbReference>
<keyword evidence="5" id="KW-1185">Reference proteome</keyword>
<evidence type="ECO:0000256" key="1">
    <source>
        <dbReference type="ARBA" id="ARBA00008828"/>
    </source>
</evidence>
<dbReference type="InterPro" id="IPR039777">
    <property type="entry name" value="IFRD"/>
</dbReference>
<name>A0ABM1MRB3_NICVS</name>
<feature type="region of interest" description="Disordered" evidence="2">
    <location>
        <begin position="404"/>
        <end position="433"/>
    </location>
</feature>
<evidence type="ECO:0000259" key="3">
    <source>
        <dbReference type="Pfam" id="PF04836"/>
    </source>
</evidence>
<accession>A0ABM1MRB3</accession>
<feature type="compositionally biased region" description="Polar residues" evidence="2">
    <location>
        <begin position="29"/>
        <end position="38"/>
    </location>
</feature>
<dbReference type="RefSeq" id="XP_017777113.1">
    <property type="nucleotide sequence ID" value="XM_017921624.1"/>
</dbReference>
<reference evidence="6" key="1">
    <citation type="submission" date="2025-08" db="UniProtKB">
        <authorList>
            <consortium name="RefSeq"/>
        </authorList>
    </citation>
    <scope>IDENTIFICATION</scope>
    <source>
        <tissue evidence="6">Whole Larva</tissue>
    </source>
</reference>
<evidence type="ECO:0000313" key="5">
    <source>
        <dbReference type="Proteomes" id="UP000695000"/>
    </source>
</evidence>
<gene>
    <name evidence="6" type="primary">LOC108563062</name>
</gene>
<feature type="region of interest" description="Disordered" evidence="2">
    <location>
        <begin position="1"/>
        <end position="47"/>
    </location>
</feature>
<dbReference type="Gene3D" id="1.25.10.10">
    <property type="entry name" value="Leucine-rich Repeat Variant"/>
    <property type="match status" value="1"/>
</dbReference>
<organism evidence="5 6">
    <name type="scientific">Nicrophorus vespilloides</name>
    <name type="common">Boreal carrion beetle</name>
    <dbReference type="NCBI Taxonomy" id="110193"/>
    <lineage>
        <taxon>Eukaryota</taxon>
        <taxon>Metazoa</taxon>
        <taxon>Ecdysozoa</taxon>
        <taxon>Arthropoda</taxon>
        <taxon>Hexapoda</taxon>
        <taxon>Insecta</taxon>
        <taxon>Pterygota</taxon>
        <taxon>Neoptera</taxon>
        <taxon>Endopterygota</taxon>
        <taxon>Coleoptera</taxon>
        <taxon>Polyphaga</taxon>
        <taxon>Staphyliniformia</taxon>
        <taxon>Silphidae</taxon>
        <taxon>Nicrophorinae</taxon>
        <taxon>Nicrophorus</taxon>
    </lineage>
</organism>
<dbReference type="Pfam" id="PF04836">
    <property type="entry name" value="IFRD_C"/>
    <property type="match status" value="1"/>
</dbReference>
<dbReference type="PANTHER" id="PTHR12354">
    <property type="entry name" value="INTERFERON-RELATED DEVELOPMENTAL REGULATOR"/>
    <property type="match status" value="1"/>
</dbReference>
<dbReference type="InterPro" id="IPR007701">
    <property type="entry name" value="Interferon-rel_develop_reg_N"/>
</dbReference>
<sequence>MPKGGRQGKLDRIRYKTRSRRTSDDESCNDNASEFSNDSEVRSTEIGEPDVVEDIAQQEAFEDKLMEAMEGLMQKSAAGRTSCHEAINKAFIKKYIPDFVQDRYLTICDGIEKGLKKGKGAEQAAAAQQAPLLCVQLGSGAASEEVCRILKPILLISTNDNSVPPLSRAKCCTALGLMIFLAGEDMAEVIQMMQVFENIFSGSYLKGDGSVPNVTVEVGTLHAAAISSWTLLFTLMSSNDAYNMLTMETSFSPSILQLSQLLTSPNLEVRISAGEALAIVFELGRICEDDFAENYITDLVDTFKELATDSHKYRAKKDRKQQRATFRDILNYIENDEMPDYKVKFATEQLDINSWTARKQYDSFCTMLGSGMNIHLTENDLLRQIFELGQRPQLIESIADSKKTKQVKHQQNMANFKARTISRGKNRDKRSDF</sequence>
<dbReference type="InterPro" id="IPR011989">
    <property type="entry name" value="ARM-like"/>
</dbReference>
<feature type="domain" description="Interferon-related developmental regulator C-terminal" evidence="3">
    <location>
        <begin position="379"/>
        <end position="431"/>
    </location>
</feature>
<feature type="domain" description="Interferon-related developmental regulator N-terminal" evidence="4">
    <location>
        <begin position="32"/>
        <end position="334"/>
    </location>
</feature>
<feature type="compositionally biased region" description="Basic residues" evidence="2">
    <location>
        <begin position="420"/>
        <end position="433"/>
    </location>
</feature>